<feature type="transmembrane region" description="Helical" evidence="1">
    <location>
        <begin position="77"/>
        <end position="95"/>
    </location>
</feature>
<keyword evidence="1" id="KW-0472">Membrane</keyword>
<sequence>MTGYPPLGFSLLQALMVALVLLTPWVAMAFATRHRLSGGDALLLVPVYPAFALLTLLVFLPFEGHWADGEVFGPMEIGRALLIGATALLIGTLYTQRRGLATRSGGEIAHQLGASILIGAGWGLVWVLAGWFLTSLGMANNG</sequence>
<keyword evidence="1" id="KW-1133">Transmembrane helix</keyword>
<dbReference type="Proteomes" id="UP001427805">
    <property type="component" value="Unassembled WGS sequence"/>
</dbReference>
<keyword evidence="3" id="KW-1185">Reference proteome</keyword>
<feature type="transmembrane region" description="Helical" evidence="1">
    <location>
        <begin position="12"/>
        <end position="30"/>
    </location>
</feature>
<evidence type="ECO:0000313" key="3">
    <source>
        <dbReference type="Proteomes" id="UP001427805"/>
    </source>
</evidence>
<protein>
    <submittedName>
        <fullName evidence="2">Uncharacterized protein</fullName>
    </submittedName>
</protein>
<evidence type="ECO:0000313" key="2">
    <source>
        <dbReference type="EMBL" id="MEN3749171.1"/>
    </source>
</evidence>
<dbReference type="RefSeq" id="WP_346248210.1">
    <property type="nucleotide sequence ID" value="NZ_JBDIZK010000012.1"/>
</dbReference>
<proteinExistence type="predicted"/>
<evidence type="ECO:0000256" key="1">
    <source>
        <dbReference type="SAM" id="Phobius"/>
    </source>
</evidence>
<dbReference type="EMBL" id="JBDIZK010000012">
    <property type="protein sequence ID" value="MEN3749171.1"/>
    <property type="molecule type" value="Genomic_DNA"/>
</dbReference>
<feature type="transmembrane region" description="Helical" evidence="1">
    <location>
        <begin position="42"/>
        <end position="62"/>
    </location>
</feature>
<keyword evidence="1" id="KW-0812">Transmembrane</keyword>
<feature type="transmembrane region" description="Helical" evidence="1">
    <location>
        <begin position="116"/>
        <end position="139"/>
    </location>
</feature>
<gene>
    <name evidence="2" type="ORF">TPR58_18500</name>
</gene>
<accession>A0ABV0BEV9</accession>
<reference evidence="2 3" key="1">
    <citation type="submission" date="2024-05" db="EMBL/GenBank/DDBJ databases">
        <title>Sphingomonas sp. HF-S3 16S ribosomal RNA gene Genome sequencing and assembly.</title>
        <authorList>
            <person name="Lee H."/>
        </authorList>
    </citation>
    <scope>NUCLEOTIDE SEQUENCE [LARGE SCALE GENOMIC DNA]</scope>
    <source>
        <strain evidence="2 3">HF-S3</strain>
    </source>
</reference>
<comment type="caution">
    <text evidence="2">The sequence shown here is derived from an EMBL/GenBank/DDBJ whole genome shotgun (WGS) entry which is preliminary data.</text>
</comment>
<organism evidence="2 3">
    <name type="scientific">Sphingomonas rustica</name>
    <dbReference type="NCBI Taxonomy" id="3103142"/>
    <lineage>
        <taxon>Bacteria</taxon>
        <taxon>Pseudomonadati</taxon>
        <taxon>Pseudomonadota</taxon>
        <taxon>Alphaproteobacteria</taxon>
        <taxon>Sphingomonadales</taxon>
        <taxon>Sphingomonadaceae</taxon>
        <taxon>Sphingomonas</taxon>
    </lineage>
</organism>
<name>A0ABV0BEV9_9SPHN</name>